<name>A0AAD4MDS2_9AGAM</name>
<keyword evidence="2" id="KW-0812">Transmembrane</keyword>
<keyword evidence="2" id="KW-0472">Membrane</keyword>
<feature type="compositionally biased region" description="Polar residues" evidence="1">
    <location>
        <begin position="584"/>
        <end position="594"/>
    </location>
</feature>
<proteinExistence type="predicted"/>
<evidence type="ECO:0000313" key="3">
    <source>
        <dbReference type="EMBL" id="KAI0307282.1"/>
    </source>
</evidence>
<dbReference type="EMBL" id="WTXG01000002">
    <property type="protein sequence ID" value="KAI0307282.1"/>
    <property type="molecule type" value="Genomic_DNA"/>
</dbReference>
<accession>A0AAD4MDS2</accession>
<evidence type="ECO:0000313" key="4">
    <source>
        <dbReference type="Proteomes" id="UP001203297"/>
    </source>
</evidence>
<evidence type="ECO:0000256" key="1">
    <source>
        <dbReference type="SAM" id="MobiDB-lite"/>
    </source>
</evidence>
<gene>
    <name evidence="3" type="ORF">B0F90DRAFT_1932074</name>
</gene>
<dbReference type="Proteomes" id="UP001203297">
    <property type="component" value="Unassembled WGS sequence"/>
</dbReference>
<protein>
    <submittedName>
        <fullName evidence="3">Uncharacterized protein</fullName>
    </submittedName>
</protein>
<dbReference type="Pfam" id="PF11204">
    <property type="entry name" value="DUF2985"/>
    <property type="match status" value="1"/>
</dbReference>
<reference evidence="3" key="1">
    <citation type="journal article" date="2022" name="New Phytol.">
        <title>Evolutionary transition to the ectomycorrhizal habit in the genomes of a hyperdiverse lineage of mushroom-forming fungi.</title>
        <authorList>
            <person name="Looney B."/>
            <person name="Miyauchi S."/>
            <person name="Morin E."/>
            <person name="Drula E."/>
            <person name="Courty P.E."/>
            <person name="Kohler A."/>
            <person name="Kuo A."/>
            <person name="LaButti K."/>
            <person name="Pangilinan J."/>
            <person name="Lipzen A."/>
            <person name="Riley R."/>
            <person name="Andreopoulos W."/>
            <person name="He G."/>
            <person name="Johnson J."/>
            <person name="Nolan M."/>
            <person name="Tritt A."/>
            <person name="Barry K.W."/>
            <person name="Grigoriev I.V."/>
            <person name="Nagy L.G."/>
            <person name="Hibbett D."/>
            <person name="Henrissat B."/>
            <person name="Matheny P.B."/>
            <person name="Labbe J."/>
            <person name="Martin F.M."/>
        </authorList>
    </citation>
    <scope>NUCLEOTIDE SEQUENCE</scope>
    <source>
        <strain evidence="3">BPL690</strain>
    </source>
</reference>
<feature type="transmembrane region" description="Helical" evidence="2">
    <location>
        <begin position="274"/>
        <end position="306"/>
    </location>
</feature>
<dbReference type="AlphaFoldDB" id="A0AAD4MDS2"/>
<feature type="compositionally biased region" description="Low complexity" evidence="1">
    <location>
        <begin position="36"/>
        <end position="57"/>
    </location>
</feature>
<keyword evidence="4" id="KW-1185">Reference proteome</keyword>
<feature type="compositionally biased region" description="Low complexity" evidence="1">
    <location>
        <begin position="156"/>
        <end position="165"/>
    </location>
</feature>
<feature type="transmembrane region" description="Helical" evidence="2">
    <location>
        <begin position="486"/>
        <end position="504"/>
    </location>
</feature>
<feature type="compositionally biased region" description="Acidic residues" evidence="1">
    <location>
        <begin position="166"/>
        <end position="177"/>
    </location>
</feature>
<dbReference type="PANTHER" id="PTHR35872">
    <property type="entry name" value="INTEGRAL MEMBRANE PROTEIN (AFU_ORTHOLOGUE AFUA_5G07110)"/>
    <property type="match status" value="1"/>
</dbReference>
<feature type="compositionally biased region" description="Polar residues" evidence="1">
    <location>
        <begin position="98"/>
        <end position="108"/>
    </location>
</feature>
<feature type="region of interest" description="Disordered" evidence="1">
    <location>
        <begin position="1"/>
        <end position="120"/>
    </location>
</feature>
<feature type="compositionally biased region" description="Basic residues" evidence="1">
    <location>
        <begin position="1"/>
        <end position="12"/>
    </location>
</feature>
<dbReference type="PANTHER" id="PTHR35872:SF2">
    <property type="entry name" value="INTEGRAL MEMBRANE PROTEIN (AFU_ORTHOLOGUE AFUA_5G07110)"/>
    <property type="match status" value="1"/>
</dbReference>
<evidence type="ECO:0000256" key="2">
    <source>
        <dbReference type="SAM" id="Phobius"/>
    </source>
</evidence>
<keyword evidence="2" id="KW-1133">Transmembrane helix</keyword>
<organism evidence="3 4">
    <name type="scientific">Multifurca ochricompacta</name>
    <dbReference type="NCBI Taxonomy" id="376703"/>
    <lineage>
        <taxon>Eukaryota</taxon>
        <taxon>Fungi</taxon>
        <taxon>Dikarya</taxon>
        <taxon>Basidiomycota</taxon>
        <taxon>Agaricomycotina</taxon>
        <taxon>Agaricomycetes</taxon>
        <taxon>Russulales</taxon>
        <taxon>Russulaceae</taxon>
        <taxon>Multifurca</taxon>
    </lineage>
</organism>
<comment type="caution">
    <text evidence="3">The sequence shown here is derived from an EMBL/GenBank/DDBJ whole genome shotgun (WGS) entry which is preliminary data.</text>
</comment>
<feature type="region of interest" description="Disordered" evidence="1">
    <location>
        <begin position="138"/>
        <end position="177"/>
    </location>
</feature>
<sequence length="622" mass="70436">MSPSVRVRRRHAYTSIHDEDRANSEQLRNQPDRGRQPLSGGSGALSSTAASQSTPLSRDPVHPPATSHDLGHNYPSFRRDISRVNRHVRRSNVSYRSFTTDPDSNVSGSPPPTVSRLSNLPPQHETIYEGTSAEVVIPGPHRGHVHRASRVQSALSSSPSRGSPDSDSDSDTDSEDEDRIMEDDEYHHDDDVVDHLDVIDPQVSTVATLTNAANSILLPPISFYSRKPVVVLPRTEREQDIEAASVHTASTDELDRHVHDVLKRKQKFRRVMKGVWAFLRTPLGIAFGIYGFLVVFWGTAIVFFLAKWINLHNQTTQDFWEEVTQQIENGLFCLTGIGLIPWRIIDTYRMSKIWYYKRRTRRLRKKAGLPELYDKDDLPDPIFDPNYVHVLTDRQQYELHHRNFLSSTFSCSMVLLTFRRSSEQKKFMKSQTWYRPHGTETHRAFPINTALWICLLNDGNSVFQCILAACMWSMNRFDRPSWTTGLLIPLAFGCGILSGILIWQGGKKTKRTERVEERLRRALEIDHSEHALAPDGVMAKLQDTIANHNKENKEGESAESGSPLGEKHGHQYHSTADGVGNQPDYASTRNSSIRSPGIKIEEEMVVPPVANSTVYNSIHLLK</sequence>
<dbReference type="InterPro" id="IPR021369">
    <property type="entry name" value="DUF2985"/>
</dbReference>
<feature type="region of interest" description="Disordered" evidence="1">
    <location>
        <begin position="550"/>
        <end position="594"/>
    </location>
</feature>